<keyword evidence="2" id="KW-0503">Monooxygenase</keyword>
<name>A0ABM9N6N4_9LACO</name>
<organism evidence="2 3">
    <name type="scientific">Eupransor demetentiae</name>
    <dbReference type="NCBI Taxonomy" id="3109584"/>
    <lineage>
        <taxon>Bacteria</taxon>
        <taxon>Bacillati</taxon>
        <taxon>Bacillota</taxon>
        <taxon>Bacilli</taxon>
        <taxon>Lactobacillales</taxon>
        <taxon>Lactobacillaceae</taxon>
        <taxon>Eupransor</taxon>
    </lineage>
</organism>
<keyword evidence="1" id="KW-1133">Transmembrane helix</keyword>
<gene>
    <name evidence="2" type="ORF">R54876_GBNLAHCA_01448</name>
</gene>
<feature type="transmembrane region" description="Helical" evidence="1">
    <location>
        <begin position="129"/>
        <end position="152"/>
    </location>
</feature>
<feature type="transmembrane region" description="Helical" evidence="1">
    <location>
        <begin position="174"/>
        <end position="195"/>
    </location>
</feature>
<feature type="transmembrane region" description="Helical" evidence="1">
    <location>
        <begin position="34"/>
        <end position="54"/>
    </location>
</feature>
<dbReference type="EMBL" id="CAWVOH010000004">
    <property type="protein sequence ID" value="CAK8054865.1"/>
    <property type="molecule type" value="Genomic_DNA"/>
</dbReference>
<reference evidence="2 3" key="1">
    <citation type="submission" date="2024-01" db="EMBL/GenBank/DDBJ databases">
        <authorList>
            <person name="Botero Cardona J."/>
        </authorList>
    </citation>
    <scope>NUCLEOTIDE SEQUENCE [LARGE SCALE GENOMIC DNA]</scope>
    <source>
        <strain evidence="2 3">LMG 33000</strain>
    </source>
</reference>
<feature type="transmembrane region" description="Helical" evidence="1">
    <location>
        <begin position="66"/>
        <end position="88"/>
    </location>
</feature>
<dbReference type="GO" id="GO:0004497">
    <property type="term" value="F:monooxygenase activity"/>
    <property type="evidence" value="ECO:0007669"/>
    <property type="project" value="UniProtKB-KW"/>
</dbReference>
<keyword evidence="1" id="KW-0812">Transmembrane</keyword>
<evidence type="ECO:0000313" key="2">
    <source>
        <dbReference type="EMBL" id="CAK8054865.1"/>
    </source>
</evidence>
<keyword evidence="2" id="KW-0560">Oxidoreductase</keyword>
<proteinExistence type="predicted"/>
<evidence type="ECO:0000256" key="1">
    <source>
        <dbReference type="SAM" id="Phobius"/>
    </source>
</evidence>
<comment type="caution">
    <text evidence="2">The sequence shown here is derived from an EMBL/GenBank/DDBJ whole genome shotgun (WGS) entry which is preliminary data.</text>
</comment>
<sequence length="205" mass="23692">MTKKRKVMQVYRLVLVLVGIFGVTLGSWGDPRNFLYYTTLSNVLCILYFIYALTKKGEPLNENIKGAVTLAITVTMLIFWLILAPHSFNAHTLKQWSSTLSVHLIVPLMVNFDWLLFDPKGRISKRAPLTWLFIPWTYFVFAQLVATTGVIYPDTKRHFPYFFIDHSLIGWPKVGMYVVLLSLFFMAFGYGYYALDKMLAKKAVR</sequence>
<dbReference type="RefSeq" id="WP_349642411.1">
    <property type="nucleotide sequence ID" value="NZ_CAWVOH010000004.1"/>
</dbReference>
<accession>A0ABM9N6N4</accession>
<feature type="transmembrane region" description="Helical" evidence="1">
    <location>
        <begin position="10"/>
        <end position="28"/>
    </location>
</feature>
<dbReference type="InterPro" id="IPR049713">
    <property type="entry name" value="Pr6Pr-like"/>
</dbReference>
<keyword evidence="1" id="KW-0472">Membrane</keyword>
<dbReference type="NCBIfam" id="NF038065">
    <property type="entry name" value="Pr6Pr"/>
    <property type="match status" value="1"/>
</dbReference>
<feature type="transmembrane region" description="Helical" evidence="1">
    <location>
        <begin position="100"/>
        <end position="117"/>
    </location>
</feature>
<evidence type="ECO:0000313" key="3">
    <source>
        <dbReference type="Proteomes" id="UP001314241"/>
    </source>
</evidence>
<dbReference type="Proteomes" id="UP001314241">
    <property type="component" value="Unassembled WGS sequence"/>
</dbReference>
<keyword evidence="3" id="KW-1185">Reference proteome</keyword>
<protein>
    <submittedName>
        <fullName evidence="2">Luciferase family (Includes alkanesulfonate monooxygenase SsuD and methylene tetrahydromethanopterin reductase) (SsuD)</fullName>
    </submittedName>
</protein>